<proteinExistence type="predicted"/>
<dbReference type="STRING" id="349521.HCH_06135"/>
<gene>
    <name evidence="1" type="ordered locus">HCH_06135</name>
</gene>
<evidence type="ECO:0000313" key="2">
    <source>
        <dbReference type="Proteomes" id="UP000000238"/>
    </source>
</evidence>
<name>Q2S991_HAHCH</name>
<organism evidence="1 2">
    <name type="scientific">Hahella chejuensis (strain KCTC 2396)</name>
    <dbReference type="NCBI Taxonomy" id="349521"/>
    <lineage>
        <taxon>Bacteria</taxon>
        <taxon>Pseudomonadati</taxon>
        <taxon>Pseudomonadota</taxon>
        <taxon>Gammaproteobacteria</taxon>
        <taxon>Oceanospirillales</taxon>
        <taxon>Hahellaceae</taxon>
        <taxon>Hahella</taxon>
    </lineage>
</organism>
<dbReference type="AlphaFoldDB" id="Q2S991"/>
<dbReference type="EMBL" id="CP000155">
    <property type="protein sequence ID" value="ABC32783.1"/>
    <property type="molecule type" value="Genomic_DNA"/>
</dbReference>
<protein>
    <submittedName>
        <fullName evidence="1">Uncharacterized protein</fullName>
    </submittedName>
</protein>
<sequence length="88" mass="9838">MEFELFRHLRPSVDLLFNTSPEDPAPTFTQCSDLLFRQSGETGECAGRLPGKEVPDGICPGCGKAAYYAGYDSRWIVQFNVAFMSFSY</sequence>
<dbReference type="KEGG" id="hch:HCH_06135"/>
<evidence type="ECO:0000313" key="1">
    <source>
        <dbReference type="EMBL" id="ABC32783.1"/>
    </source>
</evidence>
<accession>Q2S991</accession>
<keyword evidence="2" id="KW-1185">Reference proteome</keyword>
<reference evidence="1 2" key="1">
    <citation type="journal article" date="2005" name="Nucleic Acids Res.">
        <title>Genomic blueprint of Hahella chejuensis, a marine microbe producing an algicidal agent.</title>
        <authorList>
            <person name="Jeong H."/>
            <person name="Yim J.H."/>
            <person name="Lee C."/>
            <person name="Choi S.-H."/>
            <person name="Park Y.K."/>
            <person name="Yoon S.H."/>
            <person name="Hur C.-G."/>
            <person name="Kang H.-Y."/>
            <person name="Kim D."/>
            <person name="Lee H.H."/>
            <person name="Park K.H."/>
            <person name="Park S.-H."/>
            <person name="Park H.-S."/>
            <person name="Lee H.K."/>
            <person name="Oh T.K."/>
            <person name="Kim J.F."/>
        </authorList>
    </citation>
    <scope>NUCLEOTIDE SEQUENCE [LARGE SCALE GENOMIC DNA]</scope>
    <source>
        <strain evidence="1 2">KCTC 2396</strain>
    </source>
</reference>
<dbReference type="Proteomes" id="UP000000238">
    <property type="component" value="Chromosome"/>
</dbReference>
<dbReference type="HOGENOM" id="CLU_2464729_0_0_6"/>